<dbReference type="Proteomes" id="UP000294664">
    <property type="component" value="Unassembled WGS sequence"/>
</dbReference>
<dbReference type="PROSITE" id="PS00211">
    <property type="entry name" value="ABC_TRANSPORTER_1"/>
    <property type="match status" value="1"/>
</dbReference>
<comment type="caution">
    <text evidence="7">The sequence shown here is derived from an EMBL/GenBank/DDBJ whole genome shotgun (WGS) entry which is preliminary data.</text>
</comment>
<dbReference type="GO" id="GO:0016887">
    <property type="term" value="F:ATP hydrolysis activity"/>
    <property type="evidence" value="ECO:0007669"/>
    <property type="project" value="InterPro"/>
</dbReference>
<keyword evidence="3" id="KW-0547">Nucleotide-binding</keyword>
<protein>
    <submittedName>
        <fullName evidence="7">Amino acid/amide ABC transporter ATP-binding protein 2 (HAAT family)</fullName>
    </submittedName>
</protein>
<dbReference type="InterPro" id="IPR027417">
    <property type="entry name" value="P-loop_NTPase"/>
</dbReference>
<keyword evidence="8" id="KW-1185">Reference proteome</keyword>
<dbReference type="CDD" id="cd03224">
    <property type="entry name" value="ABC_TM1139_LivF_branched"/>
    <property type="match status" value="1"/>
</dbReference>
<dbReference type="EMBL" id="SMAI01000004">
    <property type="protein sequence ID" value="TCT05504.1"/>
    <property type="molecule type" value="Genomic_DNA"/>
</dbReference>
<dbReference type="InterPro" id="IPR052156">
    <property type="entry name" value="BCAA_Transport_ATP-bd_LivF"/>
</dbReference>
<dbReference type="OrthoDB" id="8445866at2"/>
<dbReference type="InterPro" id="IPR003439">
    <property type="entry name" value="ABC_transporter-like_ATP-bd"/>
</dbReference>
<dbReference type="Gene3D" id="3.40.50.300">
    <property type="entry name" value="P-loop containing nucleotide triphosphate hydrolases"/>
    <property type="match status" value="1"/>
</dbReference>
<feature type="domain" description="ABC transporter" evidence="6">
    <location>
        <begin position="2"/>
        <end position="234"/>
    </location>
</feature>
<evidence type="ECO:0000313" key="7">
    <source>
        <dbReference type="EMBL" id="TCT05504.1"/>
    </source>
</evidence>
<dbReference type="RefSeq" id="WP_132030856.1">
    <property type="nucleotide sequence ID" value="NZ_SMAI01000004.1"/>
</dbReference>
<dbReference type="InterPro" id="IPR003593">
    <property type="entry name" value="AAA+_ATPase"/>
</dbReference>
<dbReference type="SMART" id="SM00382">
    <property type="entry name" value="AAA"/>
    <property type="match status" value="1"/>
</dbReference>
<gene>
    <name evidence="7" type="ORF">EDC64_10461</name>
</gene>
<dbReference type="AlphaFoldDB" id="A0A4R3LXV9"/>
<accession>A0A4R3LXV9</accession>
<keyword evidence="2" id="KW-0813">Transport</keyword>
<dbReference type="GO" id="GO:0015658">
    <property type="term" value="F:branched-chain amino acid transmembrane transporter activity"/>
    <property type="evidence" value="ECO:0007669"/>
    <property type="project" value="TreeGrafter"/>
</dbReference>
<evidence type="ECO:0000256" key="5">
    <source>
        <dbReference type="ARBA" id="ARBA00022970"/>
    </source>
</evidence>
<dbReference type="PANTHER" id="PTHR43820:SF4">
    <property type="entry name" value="HIGH-AFFINITY BRANCHED-CHAIN AMINO ACID TRANSPORT ATP-BINDING PROTEIN LIVF"/>
    <property type="match status" value="1"/>
</dbReference>
<dbReference type="GO" id="GO:0015807">
    <property type="term" value="P:L-amino acid transport"/>
    <property type="evidence" value="ECO:0007669"/>
    <property type="project" value="TreeGrafter"/>
</dbReference>
<proteinExistence type="inferred from homology"/>
<sequence>MLRINNLSVSYGPVAALRGIDLTVEAGETVALVGSNGAGKSTTLKAISGLVPPSGGTIEFLGETLNGLKPEAIVERGIVHVPEGRRIFPRLSVEQNLEVGAYSARAAMRRRRIREEVYALFPRLRERRQQMGGSLSGGEQQMLAFGRAMMAQPTLLLLDEPSLGLAPIIVEEVIRAIAHFRAEGVTILLVEQNAELALTLSARGYVLETGQVVLTDESQTLITHPKVWASYLGEKELEDT</sequence>
<evidence type="ECO:0000259" key="6">
    <source>
        <dbReference type="PROSITE" id="PS50893"/>
    </source>
</evidence>
<name>A0A4R3LXV9_9HYPH</name>
<dbReference type="PROSITE" id="PS50893">
    <property type="entry name" value="ABC_TRANSPORTER_2"/>
    <property type="match status" value="1"/>
</dbReference>
<keyword evidence="4 7" id="KW-0067">ATP-binding</keyword>
<dbReference type="Pfam" id="PF00005">
    <property type="entry name" value="ABC_tran"/>
    <property type="match status" value="1"/>
</dbReference>
<evidence type="ECO:0000256" key="4">
    <source>
        <dbReference type="ARBA" id="ARBA00022840"/>
    </source>
</evidence>
<evidence type="ECO:0000256" key="1">
    <source>
        <dbReference type="ARBA" id="ARBA00005417"/>
    </source>
</evidence>
<evidence type="ECO:0000256" key="3">
    <source>
        <dbReference type="ARBA" id="ARBA00022741"/>
    </source>
</evidence>
<reference evidence="7 8" key="1">
    <citation type="submission" date="2019-03" db="EMBL/GenBank/DDBJ databases">
        <title>Genomic Encyclopedia of Type Strains, Phase IV (KMG-IV): sequencing the most valuable type-strain genomes for metagenomic binning, comparative biology and taxonomic classification.</title>
        <authorList>
            <person name="Goeker M."/>
        </authorList>
    </citation>
    <scope>NUCLEOTIDE SEQUENCE [LARGE SCALE GENOMIC DNA]</scope>
    <source>
        <strain evidence="7 8">DSM 9035</strain>
    </source>
</reference>
<dbReference type="GO" id="GO:0005524">
    <property type="term" value="F:ATP binding"/>
    <property type="evidence" value="ECO:0007669"/>
    <property type="project" value="UniProtKB-KW"/>
</dbReference>
<dbReference type="PANTHER" id="PTHR43820">
    <property type="entry name" value="HIGH-AFFINITY BRANCHED-CHAIN AMINO ACID TRANSPORT ATP-BINDING PROTEIN LIVF"/>
    <property type="match status" value="1"/>
</dbReference>
<evidence type="ECO:0000313" key="8">
    <source>
        <dbReference type="Proteomes" id="UP000294664"/>
    </source>
</evidence>
<dbReference type="SUPFAM" id="SSF52540">
    <property type="entry name" value="P-loop containing nucleoside triphosphate hydrolases"/>
    <property type="match status" value="1"/>
</dbReference>
<keyword evidence="5" id="KW-0029">Amino-acid transport</keyword>
<comment type="similarity">
    <text evidence="1">Belongs to the ABC transporter superfamily.</text>
</comment>
<evidence type="ECO:0000256" key="2">
    <source>
        <dbReference type="ARBA" id="ARBA00022448"/>
    </source>
</evidence>
<dbReference type="InterPro" id="IPR017871">
    <property type="entry name" value="ABC_transporter-like_CS"/>
</dbReference>
<organism evidence="7 8">
    <name type="scientific">Aquabacter spiritensis</name>
    <dbReference type="NCBI Taxonomy" id="933073"/>
    <lineage>
        <taxon>Bacteria</taxon>
        <taxon>Pseudomonadati</taxon>
        <taxon>Pseudomonadota</taxon>
        <taxon>Alphaproteobacteria</taxon>
        <taxon>Hyphomicrobiales</taxon>
        <taxon>Xanthobacteraceae</taxon>
        <taxon>Aquabacter</taxon>
    </lineage>
</organism>